<protein>
    <submittedName>
        <fullName evidence="1">Uncharacterized protein</fullName>
    </submittedName>
</protein>
<evidence type="ECO:0000313" key="1">
    <source>
        <dbReference type="EMBL" id="MCC5599398.1"/>
    </source>
</evidence>
<keyword evidence="2" id="KW-1185">Reference proteome</keyword>
<organism evidence="1 2">
    <name type="scientific">Nostoc favosum CHAB5714</name>
    <dbReference type="NCBI Taxonomy" id="2780399"/>
    <lineage>
        <taxon>Bacteria</taxon>
        <taxon>Bacillati</taxon>
        <taxon>Cyanobacteriota</taxon>
        <taxon>Cyanophyceae</taxon>
        <taxon>Nostocales</taxon>
        <taxon>Nostocaceae</taxon>
        <taxon>Nostoc</taxon>
        <taxon>Nostoc favosum</taxon>
    </lineage>
</organism>
<comment type="caution">
    <text evidence="1">The sequence shown here is derived from an EMBL/GenBank/DDBJ whole genome shotgun (WGS) entry which is preliminary data.</text>
</comment>
<accession>A0ABS8I6L2</accession>
<proteinExistence type="predicted"/>
<dbReference type="EMBL" id="JAIVFQ010000009">
    <property type="protein sequence ID" value="MCC5599398.1"/>
    <property type="molecule type" value="Genomic_DNA"/>
</dbReference>
<gene>
    <name evidence="1" type="ORF">LC586_09240</name>
</gene>
<sequence>MTQCEFWDLPSAIIFLDIPAIAHPYICADLATCVWIQQAQFFPFYQLSVIGDRLRYPGQTNDETRRNKG</sequence>
<evidence type="ECO:0000313" key="2">
    <source>
        <dbReference type="Proteomes" id="UP001199525"/>
    </source>
</evidence>
<reference evidence="1 2" key="1">
    <citation type="journal article" date="2021" name="Microorganisms">
        <title>Genome Evolution of Filamentous Cyanobacterium Nostoc Species: From Facultative Symbiosis to Free Living.</title>
        <authorList>
            <person name="Huo D."/>
            <person name="Li H."/>
            <person name="Cai F."/>
            <person name="Guo X."/>
            <person name="Qiao Z."/>
            <person name="Wang W."/>
            <person name="Yu G."/>
            <person name="Li R."/>
        </authorList>
    </citation>
    <scope>NUCLEOTIDE SEQUENCE [LARGE SCALE GENOMIC DNA]</scope>
    <source>
        <strain evidence="1 2">CHAB 5714</strain>
    </source>
</reference>
<name>A0ABS8I6L2_9NOSO</name>
<dbReference type="Proteomes" id="UP001199525">
    <property type="component" value="Unassembled WGS sequence"/>
</dbReference>